<dbReference type="EMBL" id="JAHMHR010000013">
    <property type="protein sequence ID" value="KAK1687847.1"/>
    <property type="molecule type" value="Genomic_DNA"/>
</dbReference>
<protein>
    <submittedName>
        <fullName evidence="2">Uncharacterized protein</fullName>
    </submittedName>
</protein>
<proteinExistence type="predicted"/>
<dbReference type="RefSeq" id="XP_060431542.1">
    <property type="nucleotide sequence ID" value="XM_060574436.1"/>
</dbReference>
<keyword evidence="3" id="KW-1185">Reference proteome</keyword>
<dbReference type="GeneID" id="85458962"/>
<evidence type="ECO:0000256" key="1">
    <source>
        <dbReference type="SAM" id="MobiDB-lite"/>
    </source>
</evidence>
<reference evidence="2" key="1">
    <citation type="submission" date="2021-06" db="EMBL/GenBank/DDBJ databases">
        <title>Comparative genomics, transcriptomics and evolutionary studies reveal genomic signatures of adaptation to plant cell wall in hemibiotrophic fungi.</title>
        <authorList>
            <consortium name="DOE Joint Genome Institute"/>
            <person name="Baroncelli R."/>
            <person name="Diaz J.F."/>
            <person name="Benocci T."/>
            <person name="Peng M."/>
            <person name="Battaglia E."/>
            <person name="Haridas S."/>
            <person name="Andreopoulos W."/>
            <person name="Labutti K."/>
            <person name="Pangilinan J."/>
            <person name="Floch G.L."/>
            <person name="Makela M.R."/>
            <person name="Henrissat B."/>
            <person name="Grigoriev I.V."/>
            <person name="Crouch J.A."/>
            <person name="De Vries R.P."/>
            <person name="Sukno S.A."/>
            <person name="Thon M.R."/>
        </authorList>
    </citation>
    <scope>NUCLEOTIDE SEQUENCE</scope>
    <source>
        <strain evidence="2">CBS 193.32</strain>
    </source>
</reference>
<feature type="compositionally biased region" description="Basic and acidic residues" evidence="1">
    <location>
        <begin position="25"/>
        <end position="36"/>
    </location>
</feature>
<sequence length="54" mass="6163">MRRRWGPGQNSEKGSLPPGITSKYLGERDKPKDSKKERKRVCRHSKKKGGVLLT</sequence>
<dbReference type="AlphaFoldDB" id="A0AAJ0AP80"/>
<dbReference type="Proteomes" id="UP001224890">
    <property type="component" value="Unassembled WGS sequence"/>
</dbReference>
<feature type="compositionally biased region" description="Basic residues" evidence="1">
    <location>
        <begin position="37"/>
        <end position="54"/>
    </location>
</feature>
<feature type="region of interest" description="Disordered" evidence="1">
    <location>
        <begin position="1"/>
        <end position="54"/>
    </location>
</feature>
<evidence type="ECO:0000313" key="3">
    <source>
        <dbReference type="Proteomes" id="UP001224890"/>
    </source>
</evidence>
<accession>A0AAJ0AP80</accession>
<gene>
    <name evidence="2" type="ORF">BDP55DRAFT_657849</name>
</gene>
<evidence type="ECO:0000313" key="2">
    <source>
        <dbReference type="EMBL" id="KAK1687847.1"/>
    </source>
</evidence>
<organism evidence="2 3">
    <name type="scientific">Colletotrichum godetiae</name>
    <dbReference type="NCBI Taxonomy" id="1209918"/>
    <lineage>
        <taxon>Eukaryota</taxon>
        <taxon>Fungi</taxon>
        <taxon>Dikarya</taxon>
        <taxon>Ascomycota</taxon>
        <taxon>Pezizomycotina</taxon>
        <taxon>Sordariomycetes</taxon>
        <taxon>Hypocreomycetidae</taxon>
        <taxon>Glomerellales</taxon>
        <taxon>Glomerellaceae</taxon>
        <taxon>Colletotrichum</taxon>
        <taxon>Colletotrichum acutatum species complex</taxon>
    </lineage>
</organism>
<name>A0AAJ0AP80_9PEZI</name>
<comment type="caution">
    <text evidence="2">The sequence shown here is derived from an EMBL/GenBank/DDBJ whole genome shotgun (WGS) entry which is preliminary data.</text>
</comment>